<proteinExistence type="inferred from homology"/>
<dbReference type="NCBIfam" id="TIGR01509">
    <property type="entry name" value="HAD-SF-IA-v3"/>
    <property type="match status" value="1"/>
</dbReference>
<dbReference type="PANTHER" id="PTHR43434">
    <property type="entry name" value="PHOSPHOGLYCOLATE PHOSPHATASE"/>
    <property type="match status" value="1"/>
</dbReference>
<sequence length="217" mass="22517">MAPDLVIFDCDGVLVDSEPAALDVLTANLRRHGLDLSHDAAERLFVGGTMAGAGDAARARGADLPDDWIDGIYAEIYDRLRQGVALVPGVVALLDRLERAGIPTCVGSNGAEEKMAITLAPSGLLDRFAGRIYSAHTLGVAKPDPGLFLAAARAFGAAPDRTTVIDDSPTGARAARAAGMACIGFAARTDPARLIAEGATVARDMEQVARMLDLPPA</sequence>
<dbReference type="SUPFAM" id="SSF56784">
    <property type="entry name" value="HAD-like"/>
    <property type="match status" value="1"/>
</dbReference>
<dbReference type="GO" id="GO:0006281">
    <property type="term" value="P:DNA repair"/>
    <property type="evidence" value="ECO:0007669"/>
    <property type="project" value="TreeGrafter"/>
</dbReference>
<reference evidence="5 6" key="1">
    <citation type="submission" date="2018-11" db="EMBL/GenBank/DDBJ databases">
        <title>Mesobaculum littorinae gen. nov., sp. nov., isolated from Littorina scabra that represents a novel genus of the order Rhodobacteraceae.</title>
        <authorList>
            <person name="Li F."/>
        </authorList>
    </citation>
    <scope>NUCLEOTIDE SEQUENCE [LARGE SCALE GENOMIC DNA]</scope>
    <source>
        <strain evidence="5 6">M0103</strain>
    </source>
</reference>
<dbReference type="InterPro" id="IPR023214">
    <property type="entry name" value="HAD_sf"/>
</dbReference>
<dbReference type="Proteomes" id="UP000285908">
    <property type="component" value="Unassembled WGS sequence"/>
</dbReference>
<comment type="similarity">
    <text evidence="3">Belongs to the HAD-like hydrolase superfamily. CbbY/CbbZ/Gph/YieH family.</text>
</comment>
<evidence type="ECO:0000313" key="6">
    <source>
        <dbReference type="Proteomes" id="UP000285908"/>
    </source>
</evidence>
<dbReference type="Pfam" id="PF00702">
    <property type="entry name" value="Hydrolase"/>
    <property type="match status" value="1"/>
</dbReference>
<accession>A0A438AGV4</accession>
<dbReference type="PRINTS" id="PR00413">
    <property type="entry name" value="HADHALOGNASE"/>
</dbReference>
<dbReference type="RefSeq" id="WP_127906520.1">
    <property type="nucleotide sequence ID" value="NZ_RQXX01000003.1"/>
</dbReference>
<keyword evidence="5" id="KW-0378">Hydrolase</keyword>
<dbReference type="InterPro" id="IPR050155">
    <property type="entry name" value="HAD-like_hydrolase_sf"/>
</dbReference>
<keyword evidence="6" id="KW-1185">Reference proteome</keyword>
<dbReference type="SFLD" id="SFLDG01129">
    <property type="entry name" value="C1.5:_HAD__Beta-PGM__Phosphata"/>
    <property type="match status" value="1"/>
</dbReference>
<dbReference type="PANTHER" id="PTHR43434:SF1">
    <property type="entry name" value="PHOSPHOGLYCOLATE PHOSPHATASE"/>
    <property type="match status" value="1"/>
</dbReference>
<evidence type="ECO:0000256" key="4">
    <source>
        <dbReference type="ARBA" id="ARBA00013078"/>
    </source>
</evidence>
<dbReference type="GO" id="GO:0008967">
    <property type="term" value="F:phosphoglycolate phosphatase activity"/>
    <property type="evidence" value="ECO:0007669"/>
    <property type="project" value="UniProtKB-EC"/>
</dbReference>
<dbReference type="Gene3D" id="1.10.150.240">
    <property type="entry name" value="Putative phosphatase, domain 2"/>
    <property type="match status" value="1"/>
</dbReference>
<protein>
    <recommendedName>
        <fullName evidence="4">phosphoglycolate phosphatase</fullName>
        <ecNumber evidence="4">3.1.3.18</ecNumber>
    </recommendedName>
</protein>
<evidence type="ECO:0000256" key="1">
    <source>
        <dbReference type="ARBA" id="ARBA00000830"/>
    </source>
</evidence>
<organism evidence="5 6">
    <name type="scientific">Mesobaculum littorinae</name>
    <dbReference type="NCBI Taxonomy" id="2486419"/>
    <lineage>
        <taxon>Bacteria</taxon>
        <taxon>Pseudomonadati</taxon>
        <taxon>Pseudomonadota</taxon>
        <taxon>Alphaproteobacteria</taxon>
        <taxon>Rhodobacterales</taxon>
        <taxon>Roseobacteraceae</taxon>
        <taxon>Mesobaculum</taxon>
    </lineage>
</organism>
<comment type="caution">
    <text evidence="5">The sequence shown here is derived from an EMBL/GenBank/DDBJ whole genome shotgun (WGS) entry which is preliminary data.</text>
</comment>
<dbReference type="Gene3D" id="3.40.50.1000">
    <property type="entry name" value="HAD superfamily/HAD-like"/>
    <property type="match status" value="1"/>
</dbReference>
<evidence type="ECO:0000313" key="5">
    <source>
        <dbReference type="EMBL" id="RVV97855.1"/>
    </source>
</evidence>
<dbReference type="OrthoDB" id="9797743at2"/>
<gene>
    <name evidence="5" type="ORF">EKE94_10250</name>
</gene>
<dbReference type="GO" id="GO:0005829">
    <property type="term" value="C:cytosol"/>
    <property type="evidence" value="ECO:0007669"/>
    <property type="project" value="TreeGrafter"/>
</dbReference>
<comment type="catalytic activity">
    <reaction evidence="1">
        <text>2-phosphoglycolate + H2O = glycolate + phosphate</text>
        <dbReference type="Rhea" id="RHEA:14369"/>
        <dbReference type="ChEBI" id="CHEBI:15377"/>
        <dbReference type="ChEBI" id="CHEBI:29805"/>
        <dbReference type="ChEBI" id="CHEBI:43474"/>
        <dbReference type="ChEBI" id="CHEBI:58033"/>
        <dbReference type="EC" id="3.1.3.18"/>
    </reaction>
</comment>
<dbReference type="InterPro" id="IPR006439">
    <property type="entry name" value="HAD-SF_hydro_IA"/>
</dbReference>
<dbReference type="SFLD" id="SFLDS00003">
    <property type="entry name" value="Haloacid_Dehalogenase"/>
    <property type="match status" value="1"/>
</dbReference>
<name>A0A438AGV4_9RHOB</name>
<dbReference type="AlphaFoldDB" id="A0A438AGV4"/>
<dbReference type="InterPro" id="IPR036412">
    <property type="entry name" value="HAD-like_sf"/>
</dbReference>
<dbReference type="InterPro" id="IPR023198">
    <property type="entry name" value="PGP-like_dom2"/>
</dbReference>
<comment type="pathway">
    <text evidence="2">Organic acid metabolism; glycolate biosynthesis; glycolate from 2-phosphoglycolate: step 1/1.</text>
</comment>
<dbReference type="EC" id="3.1.3.18" evidence="4"/>
<evidence type="ECO:0000256" key="2">
    <source>
        <dbReference type="ARBA" id="ARBA00004818"/>
    </source>
</evidence>
<evidence type="ECO:0000256" key="3">
    <source>
        <dbReference type="ARBA" id="ARBA00006171"/>
    </source>
</evidence>
<dbReference type="EMBL" id="RQXX01000003">
    <property type="protein sequence ID" value="RVV97855.1"/>
    <property type="molecule type" value="Genomic_DNA"/>
</dbReference>